<evidence type="ECO:0000313" key="1">
    <source>
        <dbReference type="EMBL" id="KAJ2800813.1"/>
    </source>
</evidence>
<feature type="non-terminal residue" evidence="1">
    <location>
        <position position="1"/>
    </location>
</feature>
<evidence type="ECO:0000313" key="2">
    <source>
        <dbReference type="Proteomes" id="UP001140096"/>
    </source>
</evidence>
<dbReference type="EMBL" id="JANBUP010002333">
    <property type="protein sequence ID" value="KAJ2800813.1"/>
    <property type="molecule type" value="Genomic_DNA"/>
</dbReference>
<comment type="caution">
    <text evidence="1">The sequence shown here is derived from an EMBL/GenBank/DDBJ whole genome shotgun (WGS) entry which is preliminary data.</text>
</comment>
<name>A0ACC1L4V8_9FUNG</name>
<proteinExistence type="predicted"/>
<dbReference type="Proteomes" id="UP001140096">
    <property type="component" value="Unassembled WGS sequence"/>
</dbReference>
<protein>
    <submittedName>
        <fullName evidence="1">Uncharacterized protein</fullName>
    </submittedName>
</protein>
<accession>A0ACC1L4V8</accession>
<reference evidence="1" key="1">
    <citation type="submission" date="2022-07" db="EMBL/GenBank/DDBJ databases">
        <title>Phylogenomic reconstructions and comparative analyses of Kickxellomycotina fungi.</title>
        <authorList>
            <person name="Reynolds N.K."/>
            <person name="Stajich J.E."/>
            <person name="Barry K."/>
            <person name="Grigoriev I.V."/>
            <person name="Crous P."/>
            <person name="Smith M.E."/>
        </authorList>
    </citation>
    <scope>NUCLEOTIDE SEQUENCE</scope>
    <source>
        <strain evidence="1">CBS 102833</strain>
    </source>
</reference>
<keyword evidence="2" id="KW-1185">Reference proteome</keyword>
<gene>
    <name evidence="1" type="ORF">H4S07_005088</name>
</gene>
<feature type="non-terminal residue" evidence="1">
    <location>
        <position position="171"/>
    </location>
</feature>
<organism evidence="1 2">
    <name type="scientific">Coemansia furcata</name>
    <dbReference type="NCBI Taxonomy" id="417177"/>
    <lineage>
        <taxon>Eukaryota</taxon>
        <taxon>Fungi</taxon>
        <taxon>Fungi incertae sedis</taxon>
        <taxon>Zoopagomycota</taxon>
        <taxon>Kickxellomycotina</taxon>
        <taxon>Kickxellomycetes</taxon>
        <taxon>Kickxellales</taxon>
        <taxon>Kickxellaceae</taxon>
        <taxon>Coemansia</taxon>
    </lineage>
</organism>
<sequence>LNGKLAEYTSTITELRRKDAKHVRTISKHERKVAKLRNTVAKHKHTINEQWAIIATPATATPAITTPATATPAITMPVVPMPDFAYQLGLCLPPFCRKVNVHSETLNAIYDQSGAEVTPEHLLAVVKPFTFINLDLLMTIYHSMYGCQLISGRFNSHQFVQKLAKLDGFKQ</sequence>